<comment type="cofactor">
    <cofactor evidence="1">
        <name>FAD</name>
        <dbReference type="ChEBI" id="CHEBI:57692"/>
    </cofactor>
</comment>
<accession>A0A8J5RHV5</accession>
<sequence length="63" mass="6684">MAASTGESVDDRNNYKICIIGGGMAGLSAANHLLKNNFNDFVIVEARNRIGGRICSTKIGNLT</sequence>
<comment type="caution">
    <text evidence="6">The sequence shown here is derived from an EMBL/GenBank/DDBJ whole genome shotgun (WGS) entry which is preliminary data.</text>
</comment>
<organism evidence="6 7">
    <name type="scientific">Cotesia typhae</name>
    <dbReference type="NCBI Taxonomy" id="2053667"/>
    <lineage>
        <taxon>Eukaryota</taxon>
        <taxon>Metazoa</taxon>
        <taxon>Ecdysozoa</taxon>
        <taxon>Arthropoda</taxon>
        <taxon>Hexapoda</taxon>
        <taxon>Insecta</taxon>
        <taxon>Pterygota</taxon>
        <taxon>Neoptera</taxon>
        <taxon>Endopterygota</taxon>
        <taxon>Hymenoptera</taxon>
        <taxon>Apocrita</taxon>
        <taxon>Ichneumonoidea</taxon>
        <taxon>Braconidae</taxon>
        <taxon>Microgastrinae</taxon>
        <taxon>Cotesia</taxon>
    </lineage>
</organism>
<dbReference type="PANTHER" id="PTHR10742">
    <property type="entry name" value="FLAVIN MONOAMINE OXIDASE"/>
    <property type="match status" value="1"/>
</dbReference>
<evidence type="ECO:0008006" key="8">
    <source>
        <dbReference type="Google" id="ProtNLM"/>
    </source>
</evidence>
<keyword evidence="3" id="KW-0285">Flavoprotein</keyword>
<reference evidence="6" key="2">
    <citation type="submission" date="2021-04" db="EMBL/GenBank/DDBJ databases">
        <title>Genome-wide patterns of bracovirus chromosomal integration into multiple host tissues during parasitism.</title>
        <authorList>
            <person name="Chebbi M.A.C."/>
        </authorList>
    </citation>
    <scope>NUCLEOTIDE SEQUENCE</scope>
    <source>
        <tissue evidence="6">Whole body</tissue>
    </source>
</reference>
<evidence type="ECO:0000256" key="5">
    <source>
        <dbReference type="ARBA" id="ARBA00023002"/>
    </source>
</evidence>
<keyword evidence="4" id="KW-0274">FAD</keyword>
<protein>
    <recommendedName>
        <fullName evidence="8">Amine oxidase domain-containing protein</fullName>
    </recommendedName>
</protein>
<evidence type="ECO:0000256" key="2">
    <source>
        <dbReference type="ARBA" id="ARBA00005995"/>
    </source>
</evidence>
<name>A0A8J5RHV5_9HYME</name>
<dbReference type="GO" id="GO:0046592">
    <property type="term" value="F:polyamine oxidase activity"/>
    <property type="evidence" value="ECO:0007669"/>
    <property type="project" value="TreeGrafter"/>
</dbReference>
<comment type="similarity">
    <text evidence="2">Belongs to the flavin monoamine oxidase family.</text>
</comment>
<evidence type="ECO:0000256" key="4">
    <source>
        <dbReference type="ARBA" id="ARBA00022827"/>
    </source>
</evidence>
<dbReference type="AlphaFoldDB" id="A0A8J5RHV5"/>
<dbReference type="InterPro" id="IPR050281">
    <property type="entry name" value="Flavin_monoamine_oxidase"/>
</dbReference>
<dbReference type="Pfam" id="PF13450">
    <property type="entry name" value="NAD_binding_8"/>
    <property type="match status" value="1"/>
</dbReference>
<dbReference type="Proteomes" id="UP000729913">
    <property type="component" value="Unassembled WGS sequence"/>
</dbReference>
<gene>
    <name evidence="6" type="ORF">G9C98_000885</name>
</gene>
<evidence type="ECO:0000313" key="7">
    <source>
        <dbReference type="Proteomes" id="UP000729913"/>
    </source>
</evidence>
<evidence type="ECO:0000256" key="1">
    <source>
        <dbReference type="ARBA" id="ARBA00001974"/>
    </source>
</evidence>
<evidence type="ECO:0000256" key="3">
    <source>
        <dbReference type="ARBA" id="ARBA00022630"/>
    </source>
</evidence>
<evidence type="ECO:0000313" key="6">
    <source>
        <dbReference type="EMBL" id="KAG8040314.1"/>
    </source>
</evidence>
<dbReference type="PANTHER" id="PTHR10742:SF405">
    <property type="entry name" value="PEROXISOMAL N(1)-ACETYL-SPERMINE_SPERMIDINE OXIDASE"/>
    <property type="match status" value="1"/>
</dbReference>
<reference evidence="6" key="1">
    <citation type="submission" date="2020-03" db="EMBL/GenBank/DDBJ databases">
        <authorList>
            <person name="Chebbi M.A."/>
            <person name="Drezen J.M."/>
        </authorList>
    </citation>
    <scope>NUCLEOTIDE SEQUENCE</scope>
    <source>
        <tissue evidence="6">Whole body</tissue>
    </source>
</reference>
<dbReference type="OrthoDB" id="2019015at2759"/>
<keyword evidence="7" id="KW-1185">Reference proteome</keyword>
<dbReference type="GO" id="GO:0005737">
    <property type="term" value="C:cytoplasm"/>
    <property type="evidence" value="ECO:0007669"/>
    <property type="project" value="UniProtKB-SubCell"/>
</dbReference>
<keyword evidence="5" id="KW-0560">Oxidoreductase</keyword>
<dbReference type="EMBL" id="JAAOIC020000023">
    <property type="protein sequence ID" value="KAG8040314.1"/>
    <property type="molecule type" value="Genomic_DNA"/>
</dbReference>
<proteinExistence type="inferred from homology"/>